<comment type="caution">
    <text evidence="1">The sequence shown here is derived from an EMBL/GenBank/DDBJ whole genome shotgun (WGS) entry which is preliminary data.</text>
</comment>
<evidence type="ECO:0000313" key="1">
    <source>
        <dbReference type="EMBL" id="MQN01458.1"/>
    </source>
</evidence>
<sequence>MVHKQITEIQKELSKIEDELHQKCHEIPNVENVLEIEGLGENILSASLQKWETSPGSMM</sequence>
<protein>
    <submittedName>
        <fullName evidence="1">Uncharacterized protein</fullName>
    </submittedName>
</protein>
<keyword evidence="2" id="KW-1185">Reference proteome</keyword>
<accession>A0A6N7IYM8</accession>
<name>A0A6N7IYM8_9FIRM</name>
<dbReference type="EMBL" id="VOGC01000006">
    <property type="protein sequence ID" value="MQN01458.1"/>
    <property type="molecule type" value="Genomic_DNA"/>
</dbReference>
<reference evidence="1" key="1">
    <citation type="journal article" date="2020" name="Appl. Environ. Microbiol.">
        <title>Medium-Chain Fatty Acid Synthesis by 'Candidatus Weimeria bifida' gen. nov., sp. nov., and 'Candidatus Pseudoramibacter fermentans' sp. nov.</title>
        <authorList>
            <person name="Scarborough M.J."/>
            <person name="Myers K.S."/>
            <person name="Donohue T.J."/>
            <person name="Noguera D.R."/>
        </authorList>
    </citation>
    <scope>NUCLEOTIDE SEQUENCE</scope>
    <source>
        <strain evidence="1">LCO1.1</strain>
    </source>
</reference>
<dbReference type="AlphaFoldDB" id="A0A6N7IYM8"/>
<proteinExistence type="predicted"/>
<gene>
    <name evidence="1" type="ORF">FRC54_05945</name>
</gene>
<evidence type="ECO:0000313" key="2">
    <source>
        <dbReference type="Proteomes" id="UP000460257"/>
    </source>
</evidence>
<dbReference type="Proteomes" id="UP000460257">
    <property type="component" value="Unassembled WGS sequence"/>
</dbReference>
<organism evidence="1 2">
    <name type="scientific">Candidatus Weimeria bifida</name>
    <dbReference type="NCBI Taxonomy" id="2599074"/>
    <lineage>
        <taxon>Bacteria</taxon>
        <taxon>Bacillati</taxon>
        <taxon>Bacillota</taxon>
        <taxon>Clostridia</taxon>
        <taxon>Lachnospirales</taxon>
        <taxon>Lachnospiraceae</taxon>
        <taxon>Candidatus Weimeria</taxon>
    </lineage>
</organism>